<dbReference type="SUPFAM" id="SSF51905">
    <property type="entry name" value="FAD/NAD(P)-binding domain"/>
    <property type="match status" value="1"/>
</dbReference>
<comment type="similarity">
    <text evidence="3 11">Belongs to the protoporphyrinogen/coproporphyrinogen oxidase family. Protoporphyrinogen oxidase subfamily.</text>
</comment>
<dbReference type="Gene3D" id="3.50.50.60">
    <property type="entry name" value="FAD/NAD(P)-binding domain"/>
    <property type="match status" value="2"/>
</dbReference>
<comment type="catalytic activity">
    <reaction evidence="10 11">
        <text>protoporphyrinogen IX + 3 O2 = protoporphyrin IX + 3 H2O2</text>
        <dbReference type="Rhea" id="RHEA:25576"/>
        <dbReference type="ChEBI" id="CHEBI:15379"/>
        <dbReference type="ChEBI" id="CHEBI:16240"/>
        <dbReference type="ChEBI" id="CHEBI:57306"/>
        <dbReference type="ChEBI" id="CHEBI:57307"/>
        <dbReference type="EC" id="1.3.3.4"/>
    </reaction>
</comment>
<dbReference type="EMBL" id="JACASF010000020">
    <property type="protein sequence ID" value="KAF6414042.1"/>
    <property type="molecule type" value="Genomic_DNA"/>
</dbReference>
<dbReference type="AlphaFoldDB" id="A0A7J8CTG0"/>
<evidence type="ECO:0000256" key="4">
    <source>
        <dbReference type="ARBA" id="ARBA00012867"/>
    </source>
</evidence>
<comment type="caution">
    <text evidence="13">The sequence shown here is derived from an EMBL/GenBank/DDBJ whole genome shotgun (WGS) entry which is preliminary data.</text>
</comment>
<accession>A0A7J8CTG0</accession>
<dbReference type="InterPro" id="IPR004572">
    <property type="entry name" value="Protoporphyrinogen_oxidase"/>
</dbReference>
<proteinExistence type="inferred from homology"/>
<evidence type="ECO:0000256" key="7">
    <source>
        <dbReference type="ARBA" id="ARBA00023002"/>
    </source>
</evidence>
<dbReference type="Pfam" id="PF13450">
    <property type="entry name" value="NAD_binding_8"/>
    <property type="match status" value="1"/>
</dbReference>
<evidence type="ECO:0000259" key="12">
    <source>
        <dbReference type="Pfam" id="PF01593"/>
    </source>
</evidence>
<dbReference type="SUPFAM" id="SSF54373">
    <property type="entry name" value="FAD-linked reductases, C-terminal domain"/>
    <property type="match status" value="1"/>
</dbReference>
<dbReference type="PANTHER" id="PTHR42923">
    <property type="entry name" value="PROTOPORPHYRINOGEN OXIDASE"/>
    <property type="match status" value="1"/>
</dbReference>
<comment type="pathway">
    <text evidence="2 11">Porphyrin-containing compound metabolism; protoporphyrin-IX biosynthesis; protoporphyrin-IX from protoporphyrinogen-IX: step 1/1.</text>
</comment>
<keyword evidence="14" id="KW-1185">Reference proteome</keyword>
<feature type="domain" description="Amine oxidase" evidence="12">
    <location>
        <begin position="78"/>
        <end position="344"/>
    </location>
</feature>
<comment type="cofactor">
    <cofactor evidence="11">
        <name>FAD</name>
        <dbReference type="ChEBI" id="CHEBI:57692"/>
    </cofactor>
    <text evidence="11">Binds 1 FAD per subunit.</text>
</comment>
<evidence type="ECO:0000256" key="5">
    <source>
        <dbReference type="ARBA" id="ARBA00022630"/>
    </source>
</evidence>
<name>A0A7J8CTG0_MOLMO</name>
<sequence length="355" mass="37448">MGRTVVVLGGGISGLAASYHLSRGPKPLKVVLVEGSERLGGWIRSVRGPGGAVFELGPRGIRPAGALGARTLLMVASLAMDSLCRGVFAGNSRELSVRSCFPSLFQAEQTHRSVLLGLLLGAGQSSQPDSALIRQARAERWSQWSLRGGLEMLPQALNHHLTSSGVTVLRGQPVCGLSLQTEGHWKVSLGDSCLEADHVISALPASVLSKLLPAEAAPLARVLSTITAVSVAVVNLQYRGARLPVQGFGHLVPSSEDPAILGIVYDSVAFPEQDGSPPGLRVTVMLGGSWLQTLEARGTGLSQELLQQQAQEAAATQLGLKGPPSHCLVHLHRNCIPQYTLGHWKKLGKLGKQRG</sequence>
<keyword evidence="7 11" id="KW-0560">Oxidoreductase</keyword>
<evidence type="ECO:0000256" key="10">
    <source>
        <dbReference type="ARBA" id="ARBA00047554"/>
    </source>
</evidence>
<evidence type="ECO:0000256" key="9">
    <source>
        <dbReference type="ARBA" id="ARBA00023244"/>
    </source>
</evidence>
<keyword evidence="9 11" id="KW-0627">Porphyrin biosynthesis</keyword>
<evidence type="ECO:0000313" key="13">
    <source>
        <dbReference type="EMBL" id="KAF6414042.1"/>
    </source>
</evidence>
<dbReference type="EC" id="1.3.3.4" evidence="4 11"/>
<keyword evidence="5 11" id="KW-0285">Flavoprotein</keyword>
<keyword evidence="6 11" id="KW-0274">FAD</keyword>
<organism evidence="13 14">
    <name type="scientific">Molossus molossus</name>
    <name type="common">Pallas' mastiff bat</name>
    <name type="synonym">Vespertilio molossus</name>
    <dbReference type="NCBI Taxonomy" id="27622"/>
    <lineage>
        <taxon>Eukaryota</taxon>
        <taxon>Metazoa</taxon>
        <taxon>Chordata</taxon>
        <taxon>Craniata</taxon>
        <taxon>Vertebrata</taxon>
        <taxon>Euteleostomi</taxon>
        <taxon>Mammalia</taxon>
        <taxon>Eutheria</taxon>
        <taxon>Laurasiatheria</taxon>
        <taxon>Chiroptera</taxon>
        <taxon>Yangochiroptera</taxon>
        <taxon>Molossidae</taxon>
        <taxon>Molossus</taxon>
    </lineage>
</organism>
<gene>
    <name evidence="13" type="ORF">HJG59_014653</name>
</gene>
<reference evidence="13 14" key="1">
    <citation type="journal article" date="2020" name="Nature">
        <title>Six reference-quality genomes reveal evolution of bat adaptations.</title>
        <authorList>
            <person name="Jebb D."/>
            <person name="Huang Z."/>
            <person name="Pippel M."/>
            <person name="Hughes G.M."/>
            <person name="Lavrichenko K."/>
            <person name="Devanna P."/>
            <person name="Winkler S."/>
            <person name="Jermiin L.S."/>
            <person name="Skirmuntt E.C."/>
            <person name="Katzourakis A."/>
            <person name="Burkitt-Gray L."/>
            <person name="Ray D.A."/>
            <person name="Sullivan K.A.M."/>
            <person name="Roscito J.G."/>
            <person name="Kirilenko B.M."/>
            <person name="Davalos L.M."/>
            <person name="Corthals A.P."/>
            <person name="Power M.L."/>
            <person name="Jones G."/>
            <person name="Ransome R.D."/>
            <person name="Dechmann D.K.N."/>
            <person name="Locatelli A.G."/>
            <person name="Puechmaille S.J."/>
            <person name="Fedrigo O."/>
            <person name="Jarvis E.D."/>
            <person name="Hiller M."/>
            <person name="Vernes S.C."/>
            <person name="Myers E.W."/>
            <person name="Teeling E.C."/>
        </authorList>
    </citation>
    <scope>NUCLEOTIDE SEQUENCE [LARGE SCALE GENOMIC DNA]</scope>
    <source>
        <strain evidence="13">MMolMol1</strain>
        <tissue evidence="13">Muscle</tissue>
    </source>
</reference>
<dbReference type="UniPathway" id="UPA00251">
    <property type="reaction ID" value="UER00324"/>
</dbReference>
<protein>
    <recommendedName>
        <fullName evidence="4 11">Protoporphyrinogen oxidase</fullName>
        <ecNumber evidence="4 11">1.3.3.4</ecNumber>
    </recommendedName>
</protein>
<dbReference type="NCBIfam" id="TIGR00562">
    <property type="entry name" value="proto_IX_ox"/>
    <property type="match status" value="1"/>
</dbReference>
<dbReference type="InterPro" id="IPR050464">
    <property type="entry name" value="Zeta_carotene_desat/Oxidored"/>
</dbReference>
<comment type="subcellular location">
    <subcellularLocation>
        <location evidence="11">Mitochondrion inner membrane</location>
    </subcellularLocation>
</comment>
<dbReference type="PANTHER" id="PTHR42923:SF3">
    <property type="entry name" value="PROTOPORPHYRINOGEN OXIDASE"/>
    <property type="match status" value="1"/>
</dbReference>
<dbReference type="Pfam" id="PF01593">
    <property type="entry name" value="Amino_oxidase"/>
    <property type="match status" value="1"/>
</dbReference>
<dbReference type="InterPro" id="IPR036188">
    <property type="entry name" value="FAD/NAD-bd_sf"/>
</dbReference>
<dbReference type="GO" id="GO:0005743">
    <property type="term" value="C:mitochondrial inner membrane"/>
    <property type="evidence" value="ECO:0007669"/>
    <property type="project" value="UniProtKB-SubCell"/>
</dbReference>
<evidence type="ECO:0000256" key="8">
    <source>
        <dbReference type="ARBA" id="ARBA00023133"/>
    </source>
</evidence>
<evidence type="ECO:0000256" key="1">
    <source>
        <dbReference type="ARBA" id="ARBA00002600"/>
    </source>
</evidence>
<dbReference type="Proteomes" id="UP000550707">
    <property type="component" value="Unassembled WGS sequence"/>
</dbReference>
<dbReference type="InterPro" id="IPR002937">
    <property type="entry name" value="Amino_oxidase"/>
</dbReference>
<dbReference type="GO" id="GO:0004729">
    <property type="term" value="F:oxygen-dependent protoporphyrinogen oxidase activity"/>
    <property type="evidence" value="ECO:0007669"/>
    <property type="project" value="UniProtKB-UniRule"/>
</dbReference>
<evidence type="ECO:0000256" key="11">
    <source>
        <dbReference type="RuleBase" id="RU367069"/>
    </source>
</evidence>
<evidence type="ECO:0000256" key="6">
    <source>
        <dbReference type="ARBA" id="ARBA00022827"/>
    </source>
</evidence>
<comment type="function">
    <text evidence="1 11">Catalyzes the 6-electron oxidation of protoporphyrinogen-IX to form protoporphyrin-IX.</text>
</comment>
<evidence type="ECO:0000313" key="14">
    <source>
        <dbReference type="Proteomes" id="UP000550707"/>
    </source>
</evidence>
<evidence type="ECO:0000256" key="3">
    <source>
        <dbReference type="ARBA" id="ARBA00010551"/>
    </source>
</evidence>
<keyword evidence="8 11" id="KW-0350">Heme biosynthesis</keyword>
<dbReference type="GO" id="GO:0006782">
    <property type="term" value="P:protoporphyrinogen IX biosynthetic process"/>
    <property type="evidence" value="ECO:0007669"/>
    <property type="project" value="UniProtKB-UniRule"/>
</dbReference>
<evidence type="ECO:0000256" key="2">
    <source>
        <dbReference type="ARBA" id="ARBA00005073"/>
    </source>
</evidence>